<evidence type="ECO:0000313" key="1">
    <source>
        <dbReference type="EMBL" id="KAF5842328.1"/>
    </source>
</evidence>
<sequence length="57" mass="6725">MAAFDEGRVFSDYQGLEDRNIDVDTISNATYLNNFKAFINNAEPQWDIEKKNQLYYQ</sequence>
<proteinExistence type="predicted"/>
<dbReference type="Proteomes" id="UP000815325">
    <property type="component" value="Unassembled WGS sequence"/>
</dbReference>
<protein>
    <submittedName>
        <fullName evidence="1">Uncharacterized protein</fullName>
    </submittedName>
</protein>
<comment type="caution">
    <text evidence="1">The sequence shown here is derived from an EMBL/GenBank/DDBJ whole genome shotgun (WGS) entry which is preliminary data.</text>
</comment>
<accession>A0ABQ7H640</accession>
<gene>
    <name evidence="1" type="ORF">DUNSADRAFT_7981</name>
</gene>
<evidence type="ECO:0000313" key="2">
    <source>
        <dbReference type="Proteomes" id="UP000815325"/>
    </source>
</evidence>
<dbReference type="EMBL" id="MU069464">
    <property type="protein sequence ID" value="KAF5842328.1"/>
    <property type="molecule type" value="Genomic_DNA"/>
</dbReference>
<reference evidence="1" key="1">
    <citation type="submission" date="2017-08" db="EMBL/GenBank/DDBJ databases">
        <authorList>
            <person name="Polle J.E."/>
            <person name="Barry K."/>
            <person name="Cushman J."/>
            <person name="Schmutz J."/>
            <person name="Tran D."/>
            <person name="Hathwaick L.T."/>
            <person name="Yim W.C."/>
            <person name="Jenkins J."/>
            <person name="Mckie-Krisberg Z.M."/>
            <person name="Prochnik S."/>
            <person name="Lindquist E."/>
            <person name="Dockter R.B."/>
            <person name="Adam C."/>
            <person name="Molina H."/>
            <person name="Bunkerborg J."/>
            <person name="Jin E."/>
            <person name="Buchheim M."/>
            <person name="Magnuson J."/>
        </authorList>
    </citation>
    <scope>NUCLEOTIDE SEQUENCE</scope>
    <source>
        <strain evidence="1">CCAP 19/18</strain>
    </source>
</reference>
<organism evidence="1 2">
    <name type="scientific">Dunaliella salina</name>
    <name type="common">Green alga</name>
    <name type="synonym">Protococcus salinus</name>
    <dbReference type="NCBI Taxonomy" id="3046"/>
    <lineage>
        <taxon>Eukaryota</taxon>
        <taxon>Viridiplantae</taxon>
        <taxon>Chlorophyta</taxon>
        <taxon>core chlorophytes</taxon>
        <taxon>Chlorophyceae</taxon>
        <taxon>CS clade</taxon>
        <taxon>Chlamydomonadales</taxon>
        <taxon>Dunaliellaceae</taxon>
        <taxon>Dunaliella</taxon>
    </lineage>
</organism>
<name>A0ABQ7H640_DUNSA</name>
<keyword evidence="2" id="KW-1185">Reference proteome</keyword>